<comment type="caution">
    <text evidence="7">The sequence shown here is derived from an EMBL/GenBank/DDBJ whole genome shotgun (WGS) entry which is preliminary data.</text>
</comment>
<keyword evidence="5" id="KW-0472">Membrane</keyword>
<dbReference type="GO" id="GO:0016020">
    <property type="term" value="C:membrane"/>
    <property type="evidence" value="ECO:0007669"/>
    <property type="project" value="UniProtKB-SubCell"/>
</dbReference>
<dbReference type="Pfam" id="PF00213">
    <property type="entry name" value="OSCP"/>
    <property type="match status" value="1"/>
</dbReference>
<evidence type="ECO:0000313" key="8">
    <source>
        <dbReference type="Proteomes" id="UP000824132"/>
    </source>
</evidence>
<name>A0A9D2A696_9FIRM</name>
<reference evidence="7" key="2">
    <citation type="submission" date="2021-04" db="EMBL/GenBank/DDBJ databases">
        <authorList>
            <person name="Gilroy R."/>
        </authorList>
    </citation>
    <scope>NUCLEOTIDE SEQUENCE</scope>
    <source>
        <strain evidence="7">CHK187-5294</strain>
    </source>
</reference>
<gene>
    <name evidence="7" type="ORF">H9727_00360</name>
</gene>
<sequence>MSKNRNIAKIVVSEKPDDDIVRKIADFVEKLGCDGVKYVIDPEIIGGIVIRVGDKVYDGSVRTRLETIRQAL</sequence>
<dbReference type="InterPro" id="IPR000711">
    <property type="entry name" value="ATPase_OSCP/dsu"/>
</dbReference>
<evidence type="ECO:0000256" key="5">
    <source>
        <dbReference type="ARBA" id="ARBA00023136"/>
    </source>
</evidence>
<evidence type="ECO:0000313" key="7">
    <source>
        <dbReference type="EMBL" id="HIZ02718.1"/>
    </source>
</evidence>
<organism evidence="7 8">
    <name type="scientific">Candidatus Borkfalkia avistercoris</name>
    <dbReference type="NCBI Taxonomy" id="2838504"/>
    <lineage>
        <taxon>Bacteria</taxon>
        <taxon>Bacillati</taxon>
        <taxon>Bacillota</taxon>
        <taxon>Clostridia</taxon>
        <taxon>Christensenellales</taxon>
        <taxon>Christensenellaceae</taxon>
        <taxon>Candidatus Borkfalkia</taxon>
    </lineage>
</organism>
<keyword evidence="2" id="KW-0813">Transport</keyword>
<keyword evidence="3" id="KW-0375">Hydrogen ion transport</keyword>
<dbReference type="EMBL" id="DXCL01000002">
    <property type="protein sequence ID" value="HIZ02718.1"/>
    <property type="molecule type" value="Genomic_DNA"/>
</dbReference>
<evidence type="ECO:0000256" key="2">
    <source>
        <dbReference type="ARBA" id="ARBA00022448"/>
    </source>
</evidence>
<evidence type="ECO:0000256" key="3">
    <source>
        <dbReference type="ARBA" id="ARBA00022781"/>
    </source>
</evidence>
<comment type="subcellular location">
    <subcellularLocation>
        <location evidence="1">Membrane</location>
    </subcellularLocation>
</comment>
<keyword evidence="4" id="KW-0406">Ion transport</keyword>
<evidence type="ECO:0000256" key="1">
    <source>
        <dbReference type="ARBA" id="ARBA00004370"/>
    </source>
</evidence>
<evidence type="ECO:0000256" key="6">
    <source>
        <dbReference type="ARBA" id="ARBA00023310"/>
    </source>
</evidence>
<protein>
    <submittedName>
        <fullName evidence="7">F0F1 ATP synthase subunit delta</fullName>
    </submittedName>
</protein>
<proteinExistence type="predicted"/>
<evidence type="ECO:0000256" key="4">
    <source>
        <dbReference type="ARBA" id="ARBA00023065"/>
    </source>
</evidence>
<accession>A0A9D2A696</accession>
<dbReference type="Proteomes" id="UP000824132">
    <property type="component" value="Unassembled WGS sequence"/>
</dbReference>
<keyword evidence="6" id="KW-0066">ATP synthesis</keyword>
<dbReference type="GO" id="GO:0046933">
    <property type="term" value="F:proton-transporting ATP synthase activity, rotational mechanism"/>
    <property type="evidence" value="ECO:0007669"/>
    <property type="project" value="InterPro"/>
</dbReference>
<reference evidence="7" key="1">
    <citation type="journal article" date="2021" name="PeerJ">
        <title>Extensive microbial diversity within the chicken gut microbiome revealed by metagenomics and culture.</title>
        <authorList>
            <person name="Gilroy R."/>
            <person name="Ravi A."/>
            <person name="Getino M."/>
            <person name="Pursley I."/>
            <person name="Horton D.L."/>
            <person name="Alikhan N.F."/>
            <person name="Baker D."/>
            <person name="Gharbi K."/>
            <person name="Hall N."/>
            <person name="Watson M."/>
            <person name="Adriaenssens E.M."/>
            <person name="Foster-Nyarko E."/>
            <person name="Jarju S."/>
            <person name="Secka A."/>
            <person name="Antonio M."/>
            <person name="Oren A."/>
            <person name="Chaudhuri R.R."/>
            <person name="La Ragione R."/>
            <person name="Hildebrand F."/>
            <person name="Pallen M.J."/>
        </authorList>
    </citation>
    <scope>NUCLEOTIDE SEQUENCE</scope>
    <source>
        <strain evidence="7">CHK187-5294</strain>
    </source>
</reference>
<dbReference type="PRINTS" id="PR00125">
    <property type="entry name" value="ATPASEDELTA"/>
</dbReference>
<dbReference type="AlphaFoldDB" id="A0A9D2A696"/>